<dbReference type="PANTHER" id="PTHR45937">
    <property type="entry name" value="ASPARAGINE SYNTHETASE DOMAIN-CONTAINING PROTEIN 1"/>
    <property type="match status" value="1"/>
</dbReference>
<reference evidence="5 6" key="1">
    <citation type="submission" date="2023-11" db="EMBL/GenBank/DDBJ databases">
        <title>An acidophilic fungus is an integral part of prey digestion in a carnivorous sundew plant.</title>
        <authorList>
            <person name="Tsai I.J."/>
        </authorList>
    </citation>
    <scope>NUCLEOTIDE SEQUENCE [LARGE SCALE GENOMIC DNA]</scope>
    <source>
        <strain evidence="5">169a</strain>
    </source>
</reference>
<dbReference type="InterPro" id="IPR029055">
    <property type="entry name" value="Ntn_hydrolases_N"/>
</dbReference>
<sequence length="600" mass="66803">MCGIFCSVSTRKPLYPGPGLEQLLVNRGPDSNGKTLKATRRTCTIRASSEEVHLLCWSTVLSLRGLGTVDQPYRENDSSSTLCWNGEAWSISGNTAAGNDTRAVFSLLENSKSTGPDGLDRITFVLARTKELSAKLSEVSGPYAFVFHDQSNGLLFFGRDFLGRRSLLSRTTTDGEIVLSSVSDGQHQNFWREVSADGLYCIDLLHSFDEVPLEHRAVQTWGKFGIFRVPYNYIGDPGQPTNISVIPHLSLTEDSSGPAALLSDQSQSVISLERLLRTSLAVRLFKIPQPPTRNVETESFDSLAKIAVLFSGGLDCTVLARLAHDLLPLSEPIDLLNVAFENPRVHKTKNGEPEKNPYELCPDRITGRNSFTELSNVCPQRRWRFVAINVPFSETLEHRQNIITLMHPHNTEMDLSICCALYFAARGRGLYSPSFDDRTEPYTTSARVLLSGLGADELFGGYTRHATAYRRHGTSGLVSELDLDISRLGQRNLGRDDRVFSNWSREVRFPFLDETLVRWALNTPVHEKCDFAASRINHGEAQEQYGRGGEELEAGKKVLRCLAWRLGMKHVASEKKRAIQFGTRTAKMETGQTKGTTLLT</sequence>
<evidence type="ECO:0000313" key="5">
    <source>
        <dbReference type="EMBL" id="WPG99644.1"/>
    </source>
</evidence>
<dbReference type="InterPro" id="IPR051857">
    <property type="entry name" value="Asn_synthetase_domain"/>
</dbReference>
<keyword evidence="2" id="KW-0061">Asparagine biosynthesis</keyword>
<dbReference type="AlphaFoldDB" id="A0AAQ3M2H5"/>
<evidence type="ECO:0000259" key="4">
    <source>
        <dbReference type="Pfam" id="PF00733"/>
    </source>
</evidence>
<dbReference type="GO" id="GO:0006529">
    <property type="term" value="P:asparagine biosynthetic process"/>
    <property type="evidence" value="ECO:0007669"/>
    <property type="project" value="UniProtKB-KW"/>
</dbReference>
<keyword evidence="1" id="KW-0028">Amino-acid biosynthesis</keyword>
<name>A0AAQ3M2H5_9PEZI</name>
<evidence type="ECO:0000313" key="6">
    <source>
        <dbReference type="Proteomes" id="UP001303373"/>
    </source>
</evidence>
<dbReference type="InterPro" id="IPR014729">
    <property type="entry name" value="Rossmann-like_a/b/a_fold"/>
</dbReference>
<dbReference type="CDD" id="cd01991">
    <property type="entry name" value="Asn_synthase_B_C"/>
    <property type="match status" value="1"/>
</dbReference>
<proteinExistence type="predicted"/>
<dbReference type="EMBL" id="CP138582">
    <property type="protein sequence ID" value="WPG99644.1"/>
    <property type="molecule type" value="Genomic_DNA"/>
</dbReference>
<dbReference type="Pfam" id="PF00733">
    <property type="entry name" value="Asn_synthase"/>
    <property type="match status" value="2"/>
</dbReference>
<feature type="domain" description="Asparagine synthetase" evidence="4">
    <location>
        <begin position="446"/>
        <end position="474"/>
    </location>
</feature>
<dbReference type="SUPFAM" id="SSF52402">
    <property type="entry name" value="Adenine nucleotide alpha hydrolases-like"/>
    <property type="match status" value="1"/>
</dbReference>
<feature type="domain" description="Asparagine synthetase" evidence="4">
    <location>
        <begin position="479"/>
        <end position="586"/>
    </location>
</feature>
<dbReference type="Proteomes" id="UP001303373">
    <property type="component" value="Chromosome 3"/>
</dbReference>
<dbReference type="GO" id="GO:0004066">
    <property type="term" value="F:asparagine synthase (glutamine-hydrolyzing) activity"/>
    <property type="evidence" value="ECO:0007669"/>
    <property type="project" value="InterPro"/>
</dbReference>
<evidence type="ECO:0000256" key="3">
    <source>
        <dbReference type="ARBA" id="ARBA00022962"/>
    </source>
</evidence>
<dbReference type="PANTHER" id="PTHR45937:SF1">
    <property type="entry name" value="ASPARAGINE SYNTHETASE DOMAIN-CONTAINING PROTEIN 1"/>
    <property type="match status" value="1"/>
</dbReference>
<evidence type="ECO:0000256" key="1">
    <source>
        <dbReference type="ARBA" id="ARBA00022605"/>
    </source>
</evidence>
<keyword evidence="6" id="KW-1185">Reference proteome</keyword>
<dbReference type="Gene3D" id="3.40.50.620">
    <property type="entry name" value="HUPs"/>
    <property type="match status" value="1"/>
</dbReference>
<dbReference type="Gene3D" id="3.60.20.10">
    <property type="entry name" value="Glutamine Phosphoribosylpyrophosphate, subunit 1, domain 1"/>
    <property type="match status" value="1"/>
</dbReference>
<dbReference type="InterPro" id="IPR001962">
    <property type="entry name" value="Asn_synthase"/>
</dbReference>
<dbReference type="SUPFAM" id="SSF56235">
    <property type="entry name" value="N-terminal nucleophile aminohydrolases (Ntn hydrolases)"/>
    <property type="match status" value="1"/>
</dbReference>
<protein>
    <submittedName>
        <fullName evidence="5">Asparagine synthetase domain containing protein 1</fullName>
    </submittedName>
</protein>
<evidence type="ECO:0000256" key="2">
    <source>
        <dbReference type="ARBA" id="ARBA00022888"/>
    </source>
</evidence>
<keyword evidence="3" id="KW-0315">Glutamine amidotransferase</keyword>
<organism evidence="5 6">
    <name type="scientific">Acrodontium crateriforme</name>
    <dbReference type="NCBI Taxonomy" id="150365"/>
    <lineage>
        <taxon>Eukaryota</taxon>
        <taxon>Fungi</taxon>
        <taxon>Dikarya</taxon>
        <taxon>Ascomycota</taxon>
        <taxon>Pezizomycotina</taxon>
        <taxon>Dothideomycetes</taxon>
        <taxon>Dothideomycetidae</taxon>
        <taxon>Mycosphaerellales</taxon>
        <taxon>Teratosphaeriaceae</taxon>
        <taxon>Acrodontium</taxon>
    </lineage>
</organism>
<accession>A0AAQ3M2H5</accession>
<gene>
    <name evidence="5" type="ORF">R9X50_00246300</name>
</gene>